<keyword evidence="4" id="KW-1185">Reference proteome</keyword>
<dbReference type="PANTHER" id="PTHR33395:SF22">
    <property type="entry name" value="REVERSE TRANSCRIPTASE DOMAIN-CONTAINING PROTEIN"/>
    <property type="match status" value="1"/>
</dbReference>
<dbReference type="InterPro" id="IPR005135">
    <property type="entry name" value="Endo/exonuclease/phosphatase"/>
</dbReference>
<organism evidence="3 4">
    <name type="scientific">Mycteria americana</name>
    <name type="common">Wood stork</name>
    <dbReference type="NCBI Taxonomy" id="33587"/>
    <lineage>
        <taxon>Eukaryota</taxon>
        <taxon>Metazoa</taxon>
        <taxon>Chordata</taxon>
        <taxon>Craniata</taxon>
        <taxon>Vertebrata</taxon>
        <taxon>Euteleostomi</taxon>
        <taxon>Archelosauria</taxon>
        <taxon>Archosauria</taxon>
        <taxon>Dinosauria</taxon>
        <taxon>Saurischia</taxon>
        <taxon>Theropoda</taxon>
        <taxon>Coelurosauria</taxon>
        <taxon>Aves</taxon>
        <taxon>Neognathae</taxon>
        <taxon>Neoaves</taxon>
        <taxon>Aequornithes</taxon>
        <taxon>Ciconiiformes</taxon>
        <taxon>Ciconiidae</taxon>
        <taxon>Mycteria</taxon>
    </lineage>
</organism>
<feature type="domain" description="Endonuclease/exonuclease/phosphatase" evidence="2">
    <location>
        <begin position="65"/>
        <end position="210"/>
    </location>
</feature>
<accession>A0AAN7NJV0</accession>
<dbReference type="Gene3D" id="3.60.10.10">
    <property type="entry name" value="Endonuclease/exonuclease/phosphatase"/>
    <property type="match status" value="1"/>
</dbReference>
<dbReference type="GO" id="GO:0007508">
    <property type="term" value="P:larval heart development"/>
    <property type="evidence" value="ECO:0007669"/>
    <property type="project" value="TreeGrafter"/>
</dbReference>
<feature type="region of interest" description="Disordered" evidence="1">
    <location>
        <begin position="290"/>
        <end position="309"/>
    </location>
</feature>
<dbReference type="Proteomes" id="UP001333110">
    <property type="component" value="Unassembled WGS sequence"/>
</dbReference>
<evidence type="ECO:0000259" key="2">
    <source>
        <dbReference type="Pfam" id="PF03372"/>
    </source>
</evidence>
<dbReference type="EMBL" id="JAUNZN010000002">
    <property type="protein sequence ID" value="KAK4826889.1"/>
    <property type="molecule type" value="Genomic_DNA"/>
</dbReference>
<dbReference type="AlphaFoldDB" id="A0AAN7NJV0"/>
<dbReference type="GO" id="GO:0061343">
    <property type="term" value="P:cell adhesion involved in heart morphogenesis"/>
    <property type="evidence" value="ECO:0007669"/>
    <property type="project" value="TreeGrafter"/>
</dbReference>
<dbReference type="GO" id="GO:0031012">
    <property type="term" value="C:extracellular matrix"/>
    <property type="evidence" value="ECO:0007669"/>
    <property type="project" value="TreeGrafter"/>
</dbReference>
<comment type="caution">
    <text evidence="3">The sequence shown here is derived from an EMBL/GenBank/DDBJ whole genome shotgun (WGS) entry which is preliminary data.</text>
</comment>
<dbReference type="Pfam" id="PF03372">
    <property type="entry name" value="Exo_endo_phos"/>
    <property type="match status" value="1"/>
</dbReference>
<protein>
    <recommendedName>
        <fullName evidence="2">Endonuclease/exonuclease/phosphatase domain-containing protein</fullName>
    </recommendedName>
</protein>
<sequence length="358" mass="40826">MDGVQLSQRGKRILAHELAGFKLGLKGEGDVTRLTREEPKGGMPMLGEKSISQLKCVYTNACNMGNKQEELAAIVQQDSYDLVAITETWWDDSHDWSAAMDGYKPSRRDKQGRRGGGVALYVRECFNCVELGDYDDKGKCLWVRMGGKANNGDILLGVCYRPTNQDEEADEAFYKRLAGVSQSLALVLVGDFNLPDVCWKYNAAERKQSRRKKRTVYHFWKKGQATQEEYRDLIKKIRKGKAQLELNLATVVRDNKKWFSKYINNKKRAKENLPPLLDVWGNIATKDEEKAESYPQGIQPPELEDRDREQNKPPIIQEEEVNDLLCHLDTHKSMGLDGIHPRVLRELVEELAKPLSTI</sequence>
<gene>
    <name evidence="3" type="ORF">QYF61_012077</name>
</gene>
<name>A0AAN7NJV0_MYCAM</name>
<dbReference type="SUPFAM" id="SSF56219">
    <property type="entry name" value="DNase I-like"/>
    <property type="match status" value="1"/>
</dbReference>
<dbReference type="GO" id="GO:0003824">
    <property type="term" value="F:catalytic activity"/>
    <property type="evidence" value="ECO:0007669"/>
    <property type="project" value="InterPro"/>
</dbReference>
<proteinExistence type="predicted"/>
<reference evidence="3 4" key="1">
    <citation type="journal article" date="2023" name="J. Hered.">
        <title>Chromosome-level genome of the wood stork (Mycteria americana) provides insight into avian chromosome evolution.</title>
        <authorList>
            <person name="Flamio R. Jr."/>
            <person name="Ramstad K.M."/>
        </authorList>
    </citation>
    <scope>NUCLEOTIDE SEQUENCE [LARGE SCALE GENOMIC DNA]</scope>
    <source>
        <strain evidence="3">JAX WOST 10</strain>
    </source>
</reference>
<dbReference type="InterPro" id="IPR036691">
    <property type="entry name" value="Endo/exonu/phosph_ase_sf"/>
</dbReference>
<dbReference type="PANTHER" id="PTHR33395">
    <property type="entry name" value="TRANSCRIPTASE, PUTATIVE-RELATED-RELATED"/>
    <property type="match status" value="1"/>
</dbReference>
<evidence type="ECO:0000313" key="4">
    <source>
        <dbReference type="Proteomes" id="UP001333110"/>
    </source>
</evidence>
<evidence type="ECO:0000256" key="1">
    <source>
        <dbReference type="SAM" id="MobiDB-lite"/>
    </source>
</evidence>
<evidence type="ECO:0000313" key="3">
    <source>
        <dbReference type="EMBL" id="KAK4826889.1"/>
    </source>
</evidence>